<dbReference type="RefSeq" id="WP_308975091.1">
    <property type="nucleotide sequence ID" value="NZ_JAVIDL010000033.1"/>
</dbReference>
<dbReference type="InterPro" id="IPR008278">
    <property type="entry name" value="4-PPantetheinyl_Trfase_dom"/>
</dbReference>
<proteinExistence type="inferred from homology"/>
<dbReference type="InterPro" id="IPR037143">
    <property type="entry name" value="4-PPantetheinyl_Trfase_dom_sf"/>
</dbReference>
<dbReference type="PANTHER" id="PTHR12215">
    <property type="entry name" value="PHOSPHOPANTETHEINE TRANSFERASE"/>
    <property type="match status" value="1"/>
</dbReference>
<dbReference type="SUPFAM" id="SSF56214">
    <property type="entry name" value="4'-phosphopantetheinyl transferase"/>
    <property type="match status" value="2"/>
</dbReference>
<name>A0AAW8JDL6_9GAMM</name>
<evidence type="ECO:0000256" key="2">
    <source>
        <dbReference type="ARBA" id="ARBA00022679"/>
    </source>
</evidence>
<accession>A0AAW8JDL6</accession>
<keyword evidence="2 4" id="KW-0808">Transferase</keyword>
<evidence type="ECO:0000256" key="1">
    <source>
        <dbReference type="ARBA" id="ARBA00010990"/>
    </source>
</evidence>
<dbReference type="GO" id="GO:0019878">
    <property type="term" value="P:lysine biosynthetic process via aminoadipic acid"/>
    <property type="evidence" value="ECO:0007669"/>
    <property type="project" value="TreeGrafter"/>
</dbReference>
<dbReference type="InterPro" id="IPR050559">
    <property type="entry name" value="P-Pant_transferase_sf"/>
</dbReference>
<evidence type="ECO:0000313" key="5">
    <source>
        <dbReference type="Proteomes" id="UP001243844"/>
    </source>
</evidence>
<evidence type="ECO:0000259" key="3">
    <source>
        <dbReference type="Pfam" id="PF01648"/>
    </source>
</evidence>
<reference evidence="4" key="1">
    <citation type="submission" date="2023-08" db="EMBL/GenBank/DDBJ databases">
        <title>Emergence of clinically-relevant ST2 carbapenem-resistant Acinetobacter baumannii strains in hospital sewages in Zhejiang, East of China.</title>
        <authorList>
            <person name="Kaichao C."/>
            <person name="Zhang R."/>
        </authorList>
    </citation>
    <scope>NUCLEOTIDE SEQUENCE</scope>
    <source>
        <strain evidence="4">M-RB-37</strain>
    </source>
</reference>
<dbReference type="GO" id="GO:0005829">
    <property type="term" value="C:cytosol"/>
    <property type="evidence" value="ECO:0007669"/>
    <property type="project" value="TreeGrafter"/>
</dbReference>
<comment type="similarity">
    <text evidence="1">Belongs to the P-Pant transferase superfamily. Gsp/Sfp/HetI/AcpT family.</text>
</comment>
<gene>
    <name evidence="4" type="ORF">RFH47_13610</name>
</gene>
<dbReference type="GO" id="GO:0000287">
    <property type="term" value="F:magnesium ion binding"/>
    <property type="evidence" value="ECO:0007669"/>
    <property type="project" value="InterPro"/>
</dbReference>
<feature type="domain" description="4'-phosphopantetheinyl transferase" evidence="3">
    <location>
        <begin position="98"/>
        <end position="180"/>
    </location>
</feature>
<protein>
    <submittedName>
        <fullName evidence="4">4'-phosphopantetheinyl transferase superfamily protein</fullName>
    </submittedName>
</protein>
<dbReference type="EMBL" id="JAVIDL010000033">
    <property type="protein sequence ID" value="MDQ8936756.1"/>
    <property type="molecule type" value="Genomic_DNA"/>
</dbReference>
<sequence length="219" mass="25369">MSKEIRKIAIDVVVLPNRVTTDQTLAARQQALILRKEQILQIKHQLLSTQLKQPLTEQDFLKTPWGKPYLKEHLNFAFNQSHSHKHYVLASSWQQQDIGVDVEDLDRSVRFDHLAQHAFHDDEYQLWQDHEQDPVLWFKIWTTKEAILKASGMGIRMPLKDINTRVHVEHTGGVCQHTALGTFAYQHYQLGGCMLTVAWRSQLSCKGFAFPQLQLVQHG</sequence>
<dbReference type="PANTHER" id="PTHR12215:SF10">
    <property type="entry name" value="L-AMINOADIPATE-SEMIALDEHYDE DEHYDROGENASE-PHOSPHOPANTETHEINYL TRANSFERASE"/>
    <property type="match status" value="1"/>
</dbReference>
<dbReference type="Proteomes" id="UP001243844">
    <property type="component" value="Unassembled WGS sequence"/>
</dbReference>
<dbReference type="GO" id="GO:0008897">
    <property type="term" value="F:holo-[acyl-carrier-protein] synthase activity"/>
    <property type="evidence" value="ECO:0007669"/>
    <property type="project" value="InterPro"/>
</dbReference>
<dbReference type="Pfam" id="PF01648">
    <property type="entry name" value="ACPS"/>
    <property type="match status" value="1"/>
</dbReference>
<dbReference type="Gene3D" id="3.90.470.20">
    <property type="entry name" value="4'-phosphopantetheinyl transferase domain"/>
    <property type="match status" value="1"/>
</dbReference>
<comment type="caution">
    <text evidence="4">The sequence shown here is derived from an EMBL/GenBank/DDBJ whole genome shotgun (WGS) entry which is preliminary data.</text>
</comment>
<evidence type="ECO:0000313" key="4">
    <source>
        <dbReference type="EMBL" id="MDQ8936756.1"/>
    </source>
</evidence>
<dbReference type="AlphaFoldDB" id="A0AAW8JDL6"/>
<organism evidence="4 5">
    <name type="scientific">Acinetobacter rudis</name>
    <dbReference type="NCBI Taxonomy" id="632955"/>
    <lineage>
        <taxon>Bacteria</taxon>
        <taxon>Pseudomonadati</taxon>
        <taxon>Pseudomonadota</taxon>
        <taxon>Gammaproteobacteria</taxon>
        <taxon>Moraxellales</taxon>
        <taxon>Moraxellaceae</taxon>
        <taxon>Acinetobacter</taxon>
    </lineage>
</organism>